<reference evidence="6" key="1">
    <citation type="journal article" date="2013" name="Science">
        <title>Gene transfer from bacteria and archaea facilitated evolution of an extremophilic eukaryote.</title>
        <authorList>
            <person name="Schonknecht G."/>
            <person name="Chen W.H."/>
            <person name="Ternes C.M."/>
            <person name="Barbier G.G."/>
            <person name="Shrestha R.P."/>
            <person name="Stanke M."/>
            <person name="Brautigam A."/>
            <person name="Baker B.J."/>
            <person name="Banfield J.F."/>
            <person name="Garavito R.M."/>
            <person name="Carr K."/>
            <person name="Wilkerson C."/>
            <person name="Rensing S.A."/>
            <person name="Gagneul D."/>
            <person name="Dickenson N.E."/>
            <person name="Oesterhelt C."/>
            <person name="Lercher M.J."/>
            <person name="Weber A.P."/>
        </authorList>
    </citation>
    <scope>NUCLEOTIDE SEQUENCE [LARGE SCALE GENOMIC DNA]</scope>
    <source>
        <strain evidence="6">074W</strain>
    </source>
</reference>
<dbReference type="Gene3D" id="1.10.10.60">
    <property type="entry name" value="Homeodomain-like"/>
    <property type="match status" value="1"/>
</dbReference>
<evidence type="ECO:0000256" key="1">
    <source>
        <dbReference type="ARBA" id="ARBA00023125"/>
    </source>
</evidence>
<dbReference type="OrthoDB" id="10056939at2759"/>
<dbReference type="AlphaFoldDB" id="M2W9R5"/>
<organism evidence="5 6">
    <name type="scientific">Galdieria sulphuraria</name>
    <name type="common">Red alga</name>
    <dbReference type="NCBI Taxonomy" id="130081"/>
    <lineage>
        <taxon>Eukaryota</taxon>
        <taxon>Rhodophyta</taxon>
        <taxon>Bangiophyceae</taxon>
        <taxon>Galdieriales</taxon>
        <taxon>Galdieriaceae</taxon>
        <taxon>Galdieria</taxon>
    </lineage>
</organism>
<keyword evidence="2" id="KW-0371">Homeobox</keyword>
<accession>M2W9R5</accession>
<dbReference type="EMBL" id="KB454484">
    <property type="protein sequence ID" value="EME32651.1"/>
    <property type="molecule type" value="Genomic_DNA"/>
</dbReference>
<evidence type="ECO:0000313" key="5">
    <source>
        <dbReference type="EMBL" id="EME32651.1"/>
    </source>
</evidence>
<keyword evidence="3" id="KW-0539">Nucleus</keyword>
<dbReference type="GO" id="GO:0006355">
    <property type="term" value="P:regulation of DNA-templated transcription"/>
    <property type="evidence" value="ECO:0007669"/>
    <property type="project" value="InterPro"/>
</dbReference>
<sequence length="183" mass="22242">MPCSSTHDSTKLLLSLDNHQSGMRRRNDDQVAQNMSSSLTKYDWDIIQSIDNNEMLSFTQKVMWKNWLIDLKTRWSDTVHHYMSLMLEELKQQRRFRTITEEEVQSWIHPMMQTFENIWNIIRQMMNDWNRMKPLTAMVRQSDVKTILFDWFLQHAFEPYPSEEEKEWLAIQTGWTAQQVNHW</sequence>
<dbReference type="Pfam" id="PF05920">
    <property type="entry name" value="Homeobox_KN"/>
    <property type="match status" value="1"/>
</dbReference>
<dbReference type="KEGG" id="gsl:Gasu_00230"/>
<keyword evidence="6" id="KW-1185">Reference proteome</keyword>
<evidence type="ECO:0000313" key="6">
    <source>
        <dbReference type="Proteomes" id="UP000030680"/>
    </source>
</evidence>
<evidence type="ECO:0000259" key="4">
    <source>
        <dbReference type="Pfam" id="PF05920"/>
    </source>
</evidence>
<dbReference type="Proteomes" id="UP000030680">
    <property type="component" value="Unassembled WGS sequence"/>
</dbReference>
<gene>
    <name evidence="5" type="ORF">Gasu_00230</name>
</gene>
<protein>
    <recommendedName>
        <fullName evidence="4">KN homeodomain domain-containing protein</fullName>
    </recommendedName>
</protein>
<dbReference type="InterPro" id="IPR009057">
    <property type="entry name" value="Homeodomain-like_sf"/>
</dbReference>
<keyword evidence="1" id="KW-0238">DNA-binding</keyword>
<evidence type="ECO:0000256" key="2">
    <source>
        <dbReference type="ARBA" id="ARBA00023155"/>
    </source>
</evidence>
<dbReference type="InterPro" id="IPR008422">
    <property type="entry name" value="KN_HD"/>
</dbReference>
<name>M2W9R5_GALSU</name>
<dbReference type="SUPFAM" id="SSF46689">
    <property type="entry name" value="Homeodomain-like"/>
    <property type="match status" value="1"/>
</dbReference>
<dbReference type="RefSeq" id="XP_005709171.1">
    <property type="nucleotide sequence ID" value="XM_005709114.1"/>
</dbReference>
<dbReference type="GO" id="GO:0003677">
    <property type="term" value="F:DNA binding"/>
    <property type="evidence" value="ECO:0007669"/>
    <property type="project" value="UniProtKB-KW"/>
</dbReference>
<dbReference type="GeneID" id="17091213"/>
<dbReference type="CDD" id="cd00086">
    <property type="entry name" value="homeodomain"/>
    <property type="match status" value="1"/>
</dbReference>
<proteinExistence type="predicted"/>
<evidence type="ECO:0000256" key="3">
    <source>
        <dbReference type="ARBA" id="ARBA00023242"/>
    </source>
</evidence>
<dbReference type="Gramene" id="EME32651">
    <property type="protein sequence ID" value="EME32651"/>
    <property type="gene ID" value="Gasu_00230"/>
</dbReference>
<feature type="domain" description="KN homeodomain" evidence="4">
    <location>
        <begin position="151"/>
        <end position="183"/>
    </location>
</feature>
<dbReference type="InterPro" id="IPR001356">
    <property type="entry name" value="HD"/>
</dbReference>